<proteinExistence type="predicted"/>
<keyword evidence="3" id="KW-1185">Reference proteome</keyword>
<dbReference type="Ensembl" id="ENSSHBT00005005324.1">
    <property type="protein sequence ID" value="ENSSHBP00005004368.1"/>
    <property type="gene ID" value="ENSSHBG00005003886.1"/>
</dbReference>
<dbReference type="Proteomes" id="UP000472266">
    <property type="component" value="Chromosome 1"/>
</dbReference>
<evidence type="ECO:0000313" key="3">
    <source>
        <dbReference type="Proteomes" id="UP000472266"/>
    </source>
</evidence>
<dbReference type="InParanoid" id="A0A672TQR3"/>
<dbReference type="AlphaFoldDB" id="A0A672TQR3"/>
<evidence type="ECO:0000313" key="2">
    <source>
        <dbReference type="Ensembl" id="ENSSHBP00005004368.1"/>
    </source>
</evidence>
<sequence>MSTNPWGQRRGAPGRKCALAPRKTSLPAGFSPNANKEDHDMSPAAAPWNSTLSINVGHATGLHPCGSISQSWMYLHLSWFQAHKLITAMFQWKLPLRFGMLLFQHRTMKNLNLLQTSLLAVLIN</sequence>
<protein>
    <submittedName>
        <fullName evidence="2">Uncharacterized protein</fullName>
    </submittedName>
</protein>
<reference evidence="2 3" key="1">
    <citation type="submission" date="2019-11" db="EMBL/GenBank/DDBJ databases">
        <title>Strigops habroptila (kakapo) genome, bStrHab1, primary haplotype, v2.</title>
        <authorList>
            <person name="Jarvis E.D."/>
            <person name="Howard J."/>
            <person name="Rhie A."/>
            <person name="Phillippy A."/>
            <person name="Korlach J."/>
            <person name="Digby A."/>
            <person name="Iorns D."/>
            <person name="Eason D."/>
            <person name="Robertson B."/>
            <person name="Raemaekers T."/>
            <person name="Howe K."/>
            <person name="Lewin H."/>
            <person name="Damas J."/>
            <person name="Hastie A."/>
            <person name="Tracey A."/>
            <person name="Chow W."/>
            <person name="Fedrigo O."/>
        </authorList>
    </citation>
    <scope>NUCLEOTIDE SEQUENCE [LARGE SCALE GENOMIC DNA]</scope>
</reference>
<accession>A0A672TQR3</accession>
<reference evidence="2" key="3">
    <citation type="submission" date="2025-09" db="UniProtKB">
        <authorList>
            <consortium name="Ensembl"/>
        </authorList>
    </citation>
    <scope>IDENTIFICATION</scope>
</reference>
<feature type="region of interest" description="Disordered" evidence="1">
    <location>
        <begin position="1"/>
        <end position="44"/>
    </location>
</feature>
<reference evidence="2" key="2">
    <citation type="submission" date="2025-08" db="UniProtKB">
        <authorList>
            <consortium name="Ensembl"/>
        </authorList>
    </citation>
    <scope>IDENTIFICATION</scope>
</reference>
<evidence type="ECO:0000256" key="1">
    <source>
        <dbReference type="SAM" id="MobiDB-lite"/>
    </source>
</evidence>
<name>A0A672TQR3_STRHB</name>
<organism evidence="2 3">
    <name type="scientific">Strigops habroptila</name>
    <name type="common">Kakapo</name>
    <dbReference type="NCBI Taxonomy" id="2489341"/>
    <lineage>
        <taxon>Eukaryota</taxon>
        <taxon>Metazoa</taxon>
        <taxon>Chordata</taxon>
        <taxon>Craniata</taxon>
        <taxon>Vertebrata</taxon>
        <taxon>Euteleostomi</taxon>
        <taxon>Archelosauria</taxon>
        <taxon>Archosauria</taxon>
        <taxon>Dinosauria</taxon>
        <taxon>Saurischia</taxon>
        <taxon>Theropoda</taxon>
        <taxon>Coelurosauria</taxon>
        <taxon>Aves</taxon>
        <taxon>Neognathae</taxon>
        <taxon>Neoaves</taxon>
        <taxon>Telluraves</taxon>
        <taxon>Australaves</taxon>
        <taxon>Psittaciformes</taxon>
        <taxon>Psittacidae</taxon>
        <taxon>Strigops</taxon>
    </lineage>
</organism>